<feature type="transmembrane region" description="Helical" evidence="1">
    <location>
        <begin position="76"/>
        <end position="98"/>
    </location>
</feature>
<reference evidence="2" key="1">
    <citation type="journal article" date="2011" name="PLoS Biol.">
        <title>Gene gain and loss during evolution of obligate parasitism in the white rust pathogen of Arabidopsis thaliana.</title>
        <authorList>
            <person name="Kemen E."/>
            <person name="Gardiner A."/>
            <person name="Schultz-Larsen T."/>
            <person name="Kemen A.C."/>
            <person name="Balmuth A.L."/>
            <person name="Robert-Seilaniantz A."/>
            <person name="Bailey K."/>
            <person name="Holub E."/>
            <person name="Studholme D.J."/>
            <person name="Maclean D."/>
            <person name="Jones J.D."/>
        </authorList>
    </citation>
    <scope>NUCLEOTIDE SEQUENCE</scope>
</reference>
<organism evidence="2">
    <name type="scientific">Albugo laibachii Nc14</name>
    <dbReference type="NCBI Taxonomy" id="890382"/>
    <lineage>
        <taxon>Eukaryota</taxon>
        <taxon>Sar</taxon>
        <taxon>Stramenopiles</taxon>
        <taxon>Oomycota</taxon>
        <taxon>Peronosporomycetes</taxon>
        <taxon>Albuginales</taxon>
        <taxon>Albuginaceae</taxon>
        <taxon>Albugo</taxon>
    </lineage>
</organism>
<dbReference type="EMBL" id="FR824973">
    <property type="protein sequence ID" value="CCA28152.1"/>
    <property type="molecule type" value="Genomic_DNA"/>
</dbReference>
<keyword evidence="1" id="KW-1133">Transmembrane helix</keyword>
<sequence>MDFKDERDRLCLSYYNNRIDLHESQSTRTRQQNELKRLKKSHKVEITLWCRNLESESWIEQAIGRLTCLFFLESTAYIVSLLICLSILTTIMTVLYAMQRGFTQKIKRILGPTRTIPLHISHNTTSAKTVAIFCILCSSALTALAGWIGISQWVFYTTQLLGKESTLGPSFYHILFGTITSTAGFIVAVFYRLENAYRVKSYYLNTRSNRDIPYEADSRSSAHSGLLRSFPCSENFNPLELPANYKI</sequence>
<reference evidence="2" key="2">
    <citation type="submission" date="2011-02" db="EMBL/GenBank/DDBJ databases">
        <authorList>
            <person name="MacLean D."/>
        </authorList>
    </citation>
    <scope>NUCLEOTIDE SEQUENCE</scope>
</reference>
<keyword evidence="1" id="KW-0812">Transmembrane</keyword>
<name>F0X2N3_9STRA</name>
<feature type="transmembrane region" description="Helical" evidence="1">
    <location>
        <begin position="130"/>
        <end position="150"/>
    </location>
</feature>
<evidence type="ECO:0000256" key="1">
    <source>
        <dbReference type="SAM" id="Phobius"/>
    </source>
</evidence>
<dbReference type="HOGENOM" id="CLU_1126196_0_0_1"/>
<evidence type="ECO:0000313" key="2">
    <source>
        <dbReference type="EMBL" id="CCA28152.1"/>
    </source>
</evidence>
<accession>F0X2N3</accession>
<protein>
    <submittedName>
        <fullName evidence="2">AlNc14C1332G12892 protein</fullName>
    </submittedName>
</protein>
<proteinExistence type="predicted"/>
<gene>
    <name evidence="2" type="primary">AlNc14C1332G12892</name>
    <name evidence="2" type="ORF">ALNC14_142960</name>
</gene>
<feature type="transmembrane region" description="Helical" evidence="1">
    <location>
        <begin position="170"/>
        <end position="191"/>
    </location>
</feature>
<keyword evidence="1" id="KW-0472">Membrane</keyword>
<dbReference type="AlphaFoldDB" id="F0X2N3"/>